<reference evidence="2 3" key="1">
    <citation type="submission" date="2015-02" db="EMBL/GenBank/DDBJ databases">
        <title>Draft genome of a novel marine cyanobacterium (Chroococcales) isolated from South Atlantic Ocean.</title>
        <authorList>
            <person name="Rigonato J."/>
            <person name="Alvarenga D.O."/>
            <person name="Branco L.H."/>
            <person name="Varani A.M."/>
            <person name="Brandini F.P."/>
            <person name="Fiore M.F."/>
        </authorList>
    </citation>
    <scope>NUCLEOTIDE SEQUENCE [LARGE SCALE GENOMIC DNA]</scope>
    <source>
        <strain evidence="2 3">CENA595</strain>
    </source>
</reference>
<evidence type="ECO:0000313" key="2">
    <source>
        <dbReference type="EMBL" id="KJH73462.1"/>
    </source>
</evidence>
<feature type="binding site" evidence="1">
    <location>
        <position position="52"/>
    </location>
    <ligand>
        <name>Mg(2+)</name>
        <dbReference type="ChEBI" id="CHEBI:18420"/>
        <label>1</label>
    </ligand>
</feature>
<dbReference type="PATRIC" id="fig|1618023.3.peg.1522"/>
<name>A0A0D8ZYH8_9CYAN</name>
<keyword evidence="1" id="KW-0479">Metal-binding</keyword>
<comment type="cofactor">
    <cofactor evidence="1">
        <name>Mg(2+)</name>
        <dbReference type="ChEBI" id="CHEBI:18420"/>
    </cofactor>
    <text evidence="1">Binds 2 magnesium ions per subunit.</text>
</comment>
<feature type="binding site" evidence="1">
    <location>
        <position position="295"/>
    </location>
    <ligand>
        <name>Mg(2+)</name>
        <dbReference type="ChEBI" id="CHEBI:18420"/>
        <label>1</label>
    </ligand>
</feature>
<feature type="binding site" evidence="1">
    <location>
        <position position="298"/>
    </location>
    <ligand>
        <name>Mg(2+)</name>
        <dbReference type="ChEBI" id="CHEBI:18420"/>
        <label>1</label>
    </ligand>
</feature>
<gene>
    <name evidence="2" type="ORF">UH38_01415</name>
</gene>
<dbReference type="RefSeq" id="WP_045052810.1">
    <property type="nucleotide sequence ID" value="NZ_CAWMDP010000017.1"/>
</dbReference>
<accession>A0A0D8ZYH8</accession>
<feature type="binding site" evidence="1">
    <location>
        <position position="297"/>
    </location>
    <ligand>
        <name>Mg(2+)</name>
        <dbReference type="ChEBI" id="CHEBI:18420"/>
        <label>1</label>
    </ligand>
</feature>
<proteinExistence type="predicted"/>
<keyword evidence="1" id="KW-0460">Magnesium</keyword>
<dbReference type="InterPro" id="IPR005502">
    <property type="entry name" value="Ribosyl_crysJ1"/>
</dbReference>
<dbReference type="InterPro" id="IPR050792">
    <property type="entry name" value="ADP-ribosylglycohydrolase"/>
</dbReference>
<dbReference type="InterPro" id="IPR036705">
    <property type="entry name" value="Ribosyl_crysJ1_sf"/>
</dbReference>
<dbReference type="PANTHER" id="PTHR16222:SF12">
    <property type="entry name" value="ADP-RIBOSYLGLYCOHYDROLASE-RELATED"/>
    <property type="match status" value="1"/>
</dbReference>
<dbReference type="EMBL" id="JYON01000001">
    <property type="protein sequence ID" value="KJH73462.1"/>
    <property type="molecule type" value="Genomic_DNA"/>
</dbReference>
<evidence type="ECO:0000313" key="3">
    <source>
        <dbReference type="Proteomes" id="UP000032452"/>
    </source>
</evidence>
<dbReference type="Gene3D" id="1.10.4080.10">
    <property type="entry name" value="ADP-ribosylation/Crystallin J1"/>
    <property type="match status" value="1"/>
</dbReference>
<dbReference type="GO" id="GO:0046872">
    <property type="term" value="F:metal ion binding"/>
    <property type="evidence" value="ECO:0007669"/>
    <property type="project" value="UniProtKB-KW"/>
</dbReference>
<sequence length="341" mass="36998">MTVEDKVKGSLFGLAFGDAYGAPTEFMSIDEIISRWSIYGPLDLEGDPACVTDDTQMAIAVANALISCKANSLTPECLESALRHSFIEWLNSPDNNRAPGMTCLTACEALEVGKQWVEATVKNSKGCGANMRVTPVGLLQVNGSNLADETCAAIAQFQAALTHGHPTALAASNLTAWATKYLLNQSNLNTFSKDLREYAISQRHIYHAQWLGTLWQRPAVESSQQFIARGWDEVLNVLDRLDAALQSPDYDADPCLATGAGWVAEEALVTGLLCFLLYSDRPKKALQRAATTSGDSDSIACLTGAFAGAYLGMSAWSEDWVSRIEYREQLERLAIALTSRS</sequence>
<protein>
    <submittedName>
        <fullName evidence="2">Crystallin</fullName>
    </submittedName>
</protein>
<evidence type="ECO:0000256" key="1">
    <source>
        <dbReference type="PIRSR" id="PIRSR605502-1"/>
    </source>
</evidence>
<dbReference type="STRING" id="1618023.UH38_01415"/>
<dbReference type="OrthoDB" id="9798107at2"/>
<dbReference type="Proteomes" id="UP000032452">
    <property type="component" value="Unassembled WGS sequence"/>
</dbReference>
<dbReference type="PANTHER" id="PTHR16222">
    <property type="entry name" value="ADP-RIBOSYLGLYCOHYDROLASE"/>
    <property type="match status" value="1"/>
</dbReference>
<comment type="caution">
    <text evidence="2">The sequence shown here is derived from an EMBL/GenBank/DDBJ whole genome shotgun (WGS) entry which is preliminary data.</text>
</comment>
<feature type="binding site" evidence="1">
    <location>
        <position position="54"/>
    </location>
    <ligand>
        <name>Mg(2+)</name>
        <dbReference type="ChEBI" id="CHEBI:18420"/>
        <label>1</label>
    </ligand>
</feature>
<dbReference type="SUPFAM" id="SSF101478">
    <property type="entry name" value="ADP-ribosylglycohydrolase"/>
    <property type="match status" value="1"/>
</dbReference>
<dbReference type="AlphaFoldDB" id="A0A0D8ZYH8"/>
<keyword evidence="3" id="KW-1185">Reference proteome</keyword>
<feature type="binding site" evidence="1">
    <location>
        <position position="53"/>
    </location>
    <ligand>
        <name>Mg(2+)</name>
        <dbReference type="ChEBI" id="CHEBI:18420"/>
        <label>1</label>
    </ligand>
</feature>
<dbReference type="Pfam" id="PF03747">
    <property type="entry name" value="ADP_ribosyl_GH"/>
    <property type="match status" value="1"/>
</dbReference>
<organism evidence="2 3">
    <name type="scientific">Aliterella atlantica CENA595</name>
    <dbReference type="NCBI Taxonomy" id="1618023"/>
    <lineage>
        <taxon>Bacteria</taxon>
        <taxon>Bacillati</taxon>
        <taxon>Cyanobacteriota</taxon>
        <taxon>Cyanophyceae</taxon>
        <taxon>Chroococcidiopsidales</taxon>
        <taxon>Aliterellaceae</taxon>
        <taxon>Aliterella</taxon>
    </lineage>
</organism>